<dbReference type="InterPro" id="IPR011990">
    <property type="entry name" value="TPR-like_helical_dom_sf"/>
</dbReference>
<keyword evidence="5" id="KW-1185">Reference proteome</keyword>
<organism evidence="4 5">
    <name type="scientific">Arthrobacter ginsengisoli</name>
    <dbReference type="NCBI Taxonomy" id="1356565"/>
    <lineage>
        <taxon>Bacteria</taxon>
        <taxon>Bacillati</taxon>
        <taxon>Actinomycetota</taxon>
        <taxon>Actinomycetes</taxon>
        <taxon>Micrococcales</taxon>
        <taxon>Micrococcaceae</taxon>
        <taxon>Arthrobacter</taxon>
    </lineage>
</organism>
<dbReference type="Pfam" id="PF03704">
    <property type="entry name" value="BTAD"/>
    <property type="match status" value="1"/>
</dbReference>
<evidence type="ECO:0000256" key="2">
    <source>
        <dbReference type="ARBA" id="ARBA00023163"/>
    </source>
</evidence>
<dbReference type="Gene3D" id="1.25.40.10">
    <property type="entry name" value="Tetratricopeptide repeat domain"/>
    <property type="match status" value="1"/>
</dbReference>
<comment type="caution">
    <text evidence="4">The sequence shown here is derived from an EMBL/GenBank/DDBJ whole genome shotgun (WGS) entry which is preliminary data.</text>
</comment>
<dbReference type="EMBL" id="JAVDVQ010000001">
    <property type="protein sequence ID" value="MDR7081014.1"/>
    <property type="molecule type" value="Genomic_DNA"/>
</dbReference>
<dbReference type="Proteomes" id="UP001252243">
    <property type="component" value="Unassembled WGS sequence"/>
</dbReference>
<protein>
    <submittedName>
        <fullName evidence="4">DNA-binding SARP family transcriptional activator</fullName>
    </submittedName>
</protein>
<dbReference type="GO" id="GO:0003677">
    <property type="term" value="F:DNA binding"/>
    <property type="evidence" value="ECO:0007669"/>
    <property type="project" value="UniProtKB-KW"/>
</dbReference>
<reference evidence="4 5" key="1">
    <citation type="submission" date="2023-07" db="EMBL/GenBank/DDBJ databases">
        <title>Sorghum-associated microbial communities from plants grown in Nebraska, USA.</title>
        <authorList>
            <person name="Schachtman D."/>
        </authorList>
    </citation>
    <scope>NUCLEOTIDE SEQUENCE [LARGE SCALE GENOMIC DNA]</scope>
    <source>
        <strain evidence="4 5">BE167</strain>
    </source>
</reference>
<proteinExistence type="predicted"/>
<name>A0ABU1U750_9MICC</name>
<gene>
    <name evidence="4" type="ORF">J2X01_000283</name>
</gene>
<evidence type="ECO:0000259" key="3">
    <source>
        <dbReference type="Pfam" id="PF03704"/>
    </source>
</evidence>
<keyword evidence="2" id="KW-0804">Transcription</keyword>
<feature type="domain" description="Bacterial transcriptional activator" evidence="3">
    <location>
        <begin position="4"/>
        <end position="62"/>
    </location>
</feature>
<evidence type="ECO:0000313" key="4">
    <source>
        <dbReference type="EMBL" id="MDR7081014.1"/>
    </source>
</evidence>
<dbReference type="InterPro" id="IPR051677">
    <property type="entry name" value="AfsR-DnrI-RedD_regulator"/>
</dbReference>
<dbReference type="PANTHER" id="PTHR35807">
    <property type="entry name" value="TRANSCRIPTIONAL REGULATOR REDD-RELATED"/>
    <property type="match status" value="1"/>
</dbReference>
<dbReference type="InterPro" id="IPR005158">
    <property type="entry name" value="BTAD"/>
</dbReference>
<accession>A0ABU1U750</accession>
<keyword evidence="1" id="KW-0805">Transcription regulation</keyword>
<dbReference type="PANTHER" id="PTHR35807:SF1">
    <property type="entry name" value="TRANSCRIPTIONAL REGULATOR REDD"/>
    <property type="match status" value="1"/>
</dbReference>
<dbReference type="SUPFAM" id="SSF48452">
    <property type="entry name" value="TPR-like"/>
    <property type="match status" value="1"/>
</dbReference>
<keyword evidence="4" id="KW-0238">DNA-binding</keyword>
<sequence length="65" mass="7277">MEASEAALDLEPIYESALGLFIRAERQQGNNAAALRAFEHYRTKLMDEVGIAPSDSLRQLIADLW</sequence>
<evidence type="ECO:0000313" key="5">
    <source>
        <dbReference type="Proteomes" id="UP001252243"/>
    </source>
</evidence>
<evidence type="ECO:0000256" key="1">
    <source>
        <dbReference type="ARBA" id="ARBA00023015"/>
    </source>
</evidence>